<keyword evidence="6" id="KW-0764">Sulfate transport</keyword>
<keyword evidence="5 9" id="KW-1133">Transmembrane helix</keyword>
<evidence type="ECO:0000256" key="8">
    <source>
        <dbReference type="ARBA" id="ARBA00025323"/>
    </source>
</evidence>
<feature type="transmembrane region" description="Helical" evidence="9">
    <location>
        <begin position="250"/>
        <end position="271"/>
    </location>
</feature>
<keyword evidence="3" id="KW-0813">Transport</keyword>
<dbReference type="PROSITE" id="PS50928">
    <property type="entry name" value="ABC_TM1"/>
    <property type="match status" value="1"/>
</dbReference>
<evidence type="ECO:0000313" key="12">
    <source>
        <dbReference type="Proteomes" id="UP000663859"/>
    </source>
</evidence>
<proteinExistence type="predicted"/>
<dbReference type="InterPro" id="IPR011866">
    <property type="entry name" value="CysW_permease"/>
</dbReference>
<feature type="domain" description="ABC transmembrane type-1" evidence="10">
    <location>
        <begin position="65"/>
        <end position="272"/>
    </location>
</feature>
<dbReference type="EMBL" id="CAJNOB010000054">
    <property type="protein sequence ID" value="CAF0703403.1"/>
    <property type="molecule type" value="Genomic_DNA"/>
</dbReference>
<dbReference type="NCBIfam" id="TIGR00969">
    <property type="entry name" value="3a0106s02"/>
    <property type="match status" value="1"/>
</dbReference>
<evidence type="ECO:0000256" key="1">
    <source>
        <dbReference type="ARBA" id="ARBA00004651"/>
    </source>
</evidence>
<name>A0A8J2FT85_9BACT</name>
<keyword evidence="4 9" id="KW-0812">Transmembrane</keyword>
<feature type="transmembrane region" description="Helical" evidence="9">
    <location>
        <begin position="20"/>
        <end position="41"/>
    </location>
</feature>
<dbReference type="InterPro" id="IPR035906">
    <property type="entry name" value="MetI-like_sf"/>
</dbReference>
<comment type="subcellular location">
    <subcellularLocation>
        <location evidence="1">Cell membrane</location>
        <topology evidence="1">Multi-pass membrane protein</topology>
    </subcellularLocation>
</comment>
<keyword evidence="7 9" id="KW-0472">Membrane</keyword>
<evidence type="ECO:0000256" key="4">
    <source>
        <dbReference type="ARBA" id="ARBA00022692"/>
    </source>
</evidence>
<protein>
    <submittedName>
        <fullName evidence="11">Sulfate ABC transporter, permease subunit</fullName>
    </submittedName>
</protein>
<comment type="function">
    <text evidence="8">Part of the ABC transporter complex CysAWTP (TC 3.A.1.6.1) involved in sulfate/thiosulfate import. Probably responsible for the translocation of the substrate across the membrane.</text>
</comment>
<comment type="subunit">
    <text evidence="2">The complex is composed of two ATP-binding proteins (CysA), two transmembrane proteins (CysT and CysW) and a solute-binding protein (CysP).</text>
</comment>
<evidence type="ECO:0000256" key="5">
    <source>
        <dbReference type="ARBA" id="ARBA00022989"/>
    </source>
</evidence>
<feature type="transmembrane region" description="Helical" evidence="9">
    <location>
        <begin position="141"/>
        <end position="161"/>
    </location>
</feature>
<comment type="caution">
    <text evidence="11">The sequence shown here is derived from an EMBL/GenBank/DDBJ whole genome shotgun (WGS) entry which is preliminary data.</text>
</comment>
<dbReference type="InterPro" id="IPR005667">
    <property type="entry name" value="Sulph_transpt2"/>
</dbReference>
<dbReference type="RefSeq" id="WP_174583561.1">
    <property type="nucleotide sequence ID" value="NZ_CAJNOB010000054.1"/>
</dbReference>
<feature type="transmembrane region" description="Helical" evidence="9">
    <location>
        <begin position="67"/>
        <end position="90"/>
    </location>
</feature>
<dbReference type="Gene3D" id="1.10.3720.10">
    <property type="entry name" value="MetI-like"/>
    <property type="match status" value="1"/>
</dbReference>
<dbReference type="AlphaFoldDB" id="A0A8J2FT85"/>
<dbReference type="Proteomes" id="UP000663859">
    <property type="component" value="Unassembled WGS sequence"/>
</dbReference>
<dbReference type="GO" id="GO:0005886">
    <property type="term" value="C:plasma membrane"/>
    <property type="evidence" value="ECO:0007669"/>
    <property type="project" value="UniProtKB-SubCell"/>
</dbReference>
<evidence type="ECO:0000313" key="11">
    <source>
        <dbReference type="EMBL" id="CAF0703403.1"/>
    </source>
</evidence>
<dbReference type="PANTHER" id="PTHR30406">
    <property type="entry name" value="SULFATE TRANSPORT SYSTEM PERMEASE PROTEIN"/>
    <property type="match status" value="1"/>
</dbReference>
<organism evidence="11 12">
    <name type="scientific">Candidatus Methylacidithermus pantelleriae</name>
    <dbReference type="NCBI Taxonomy" id="2744239"/>
    <lineage>
        <taxon>Bacteria</taxon>
        <taxon>Pseudomonadati</taxon>
        <taxon>Verrucomicrobiota</taxon>
        <taxon>Methylacidiphilae</taxon>
        <taxon>Methylacidiphilales</taxon>
        <taxon>Methylacidiphilaceae</taxon>
        <taxon>Candidatus Methylacidithermus</taxon>
    </lineage>
</organism>
<evidence type="ECO:0000256" key="2">
    <source>
        <dbReference type="ARBA" id="ARBA00011779"/>
    </source>
</evidence>
<feature type="transmembrane region" description="Helical" evidence="9">
    <location>
        <begin position="110"/>
        <end position="129"/>
    </location>
</feature>
<evidence type="ECO:0000256" key="9">
    <source>
        <dbReference type="SAM" id="Phobius"/>
    </source>
</evidence>
<gene>
    <name evidence="11" type="primary">cysW</name>
    <name evidence="11" type="ORF">MPNT_580003</name>
</gene>
<evidence type="ECO:0000256" key="7">
    <source>
        <dbReference type="ARBA" id="ARBA00023136"/>
    </source>
</evidence>
<reference evidence="11" key="1">
    <citation type="submission" date="2021-02" db="EMBL/GenBank/DDBJ databases">
        <authorList>
            <person name="Cremers G."/>
            <person name="Picone N."/>
        </authorList>
    </citation>
    <scope>NUCLEOTIDE SEQUENCE</scope>
    <source>
        <strain evidence="11">PQ17</strain>
    </source>
</reference>
<dbReference type="GO" id="GO:0015419">
    <property type="term" value="F:ABC-type sulfate transporter activity"/>
    <property type="evidence" value="ECO:0007669"/>
    <property type="project" value="InterPro"/>
</dbReference>
<evidence type="ECO:0000259" key="10">
    <source>
        <dbReference type="PROSITE" id="PS50928"/>
    </source>
</evidence>
<accession>A0A8J2FT85</accession>
<dbReference type="CDD" id="cd06261">
    <property type="entry name" value="TM_PBP2"/>
    <property type="match status" value="1"/>
</dbReference>
<sequence length="283" mass="31029">MRGLSRHSTVRADPPVVQGVLIAMALGIVGVVLVTPLLFVFTEAFREGWMRYFEAIRNPEAMEAFRLTVWIAGIAVCLNTLFGLLAAWVIGKFEFPGKNLLTALIDLPFTVSPVISGMVFILLFGRAGWFGPWLQKHGIPIVFAPPGMILATIFVTFPFVARELIPVLQAQGHDEEEAAVVLGASGWQVFRRVTLPSMRSALLYGVVMCTARAMGEFGAVSVVSGHIRGQTNTLTLYIELLYNSYRTTSAFAVSTLLTFLAIFTLIAAQLLEIRKLRRPGARG</sequence>
<keyword evidence="12" id="KW-1185">Reference proteome</keyword>
<evidence type="ECO:0000256" key="3">
    <source>
        <dbReference type="ARBA" id="ARBA00022448"/>
    </source>
</evidence>
<dbReference type="NCBIfam" id="TIGR02140">
    <property type="entry name" value="permease_CysW"/>
    <property type="match status" value="1"/>
</dbReference>
<evidence type="ECO:0000256" key="6">
    <source>
        <dbReference type="ARBA" id="ARBA00023032"/>
    </source>
</evidence>
<dbReference type="Pfam" id="PF00528">
    <property type="entry name" value="BPD_transp_1"/>
    <property type="match status" value="1"/>
</dbReference>
<dbReference type="SUPFAM" id="SSF161098">
    <property type="entry name" value="MetI-like"/>
    <property type="match status" value="1"/>
</dbReference>
<dbReference type="InterPro" id="IPR000515">
    <property type="entry name" value="MetI-like"/>
</dbReference>
<dbReference type="PANTHER" id="PTHR30406:SF1">
    <property type="entry name" value="SULFATE TRANSPORT SYSTEM PERMEASE PROTEIN CYSW"/>
    <property type="match status" value="1"/>
</dbReference>